<name>A0A7S1U3U6_9STRA</name>
<evidence type="ECO:0000256" key="2">
    <source>
        <dbReference type="SAM" id="SignalP"/>
    </source>
</evidence>
<feature type="signal peptide" evidence="2">
    <location>
        <begin position="1"/>
        <end position="15"/>
    </location>
</feature>
<dbReference type="EMBL" id="HBGJ01021331">
    <property type="protein sequence ID" value="CAD9255476.1"/>
    <property type="molecule type" value="Transcribed_RNA"/>
</dbReference>
<gene>
    <name evidence="3" type="ORF">PPAR1163_LOCUS13846</name>
</gene>
<sequence length="148" mass="15567">MRATALFLLLAPAAALRLTPRMAGASRRDALGAAAAALIGMPAVASAMPKGVRNGFEGKAPKGQQFTPGKGLREHEAYEVAMPKGVRNGFEGKAPKGQQFTPGKGLREHEAYEIAMPKGVRNGFEGKAPKGQQFTPGKGLRNNDGWLA</sequence>
<evidence type="ECO:0000313" key="3">
    <source>
        <dbReference type="EMBL" id="CAD9255476.1"/>
    </source>
</evidence>
<organism evidence="3">
    <name type="scientific">Phaeomonas parva</name>
    <dbReference type="NCBI Taxonomy" id="124430"/>
    <lineage>
        <taxon>Eukaryota</taxon>
        <taxon>Sar</taxon>
        <taxon>Stramenopiles</taxon>
        <taxon>Ochrophyta</taxon>
        <taxon>Pinguiophyceae</taxon>
        <taxon>Pinguiochrysidales</taxon>
        <taxon>Pinguiochrysidaceae</taxon>
        <taxon>Phaeomonas</taxon>
    </lineage>
</organism>
<keyword evidence="2" id="KW-0732">Signal</keyword>
<protein>
    <submittedName>
        <fullName evidence="3">Uncharacterized protein</fullName>
    </submittedName>
</protein>
<proteinExistence type="predicted"/>
<feature type="region of interest" description="Disordered" evidence="1">
    <location>
        <begin position="121"/>
        <end position="148"/>
    </location>
</feature>
<evidence type="ECO:0000256" key="1">
    <source>
        <dbReference type="SAM" id="MobiDB-lite"/>
    </source>
</evidence>
<accession>A0A7S1U3U6</accession>
<dbReference type="AlphaFoldDB" id="A0A7S1U3U6"/>
<reference evidence="3" key="1">
    <citation type="submission" date="2021-01" db="EMBL/GenBank/DDBJ databases">
        <authorList>
            <person name="Corre E."/>
            <person name="Pelletier E."/>
            <person name="Niang G."/>
            <person name="Scheremetjew M."/>
            <person name="Finn R."/>
            <person name="Kale V."/>
            <person name="Holt S."/>
            <person name="Cochrane G."/>
            <person name="Meng A."/>
            <person name="Brown T."/>
            <person name="Cohen L."/>
        </authorList>
    </citation>
    <scope>NUCLEOTIDE SEQUENCE</scope>
    <source>
        <strain evidence="3">CCMP2877</strain>
    </source>
</reference>
<feature type="chain" id="PRO_5031554682" evidence="2">
    <location>
        <begin position="16"/>
        <end position="148"/>
    </location>
</feature>